<dbReference type="Gene3D" id="2.60.40.10">
    <property type="entry name" value="Immunoglobulins"/>
    <property type="match status" value="1"/>
</dbReference>
<dbReference type="InterPro" id="IPR011933">
    <property type="entry name" value="Double_TM_dom"/>
</dbReference>
<keyword evidence="6" id="KW-1185">Reference proteome</keyword>
<gene>
    <name evidence="5" type="ORF">NG895_28420</name>
</gene>
<protein>
    <submittedName>
        <fullName evidence="5">BatA domain-containing protein</fullName>
    </submittedName>
</protein>
<sequence>MLGWLGAAAAPILIHLWMRHTHRDTRWAAMEFLREAIKRNARRLKLQQWLLLAVRTLLLLLLALAAAKPYLSGWNILTGGPQVHRILVLDGSMSMQYTAGDQSVFERAKRLAAETLDEGRPGDVYSLVVLSDPPQTIVAGPVADARRVSAQLASLEPTYGSGTLADTLTTVDTLVSEATAAQRDLAAHEVLLFTDLTAGTWRGATAGTATAEQVEKLGERAKLTVVDVGAVDPANVAVSDLRIAGTLATTVEPLLVECDITNHGPAAASDVVVQLIVGGTSVDEQTVSLPAGGHTTLSFDARFSQPGWQAVAVRTTGDNLAADDEAWLAVDVRQRVRALLVEGQPGAARYLRHALEPGGGTSPIEATVVPEGALVDTPLDDFEAIFLCNVARLTQSESELLNRYTERGGTLVFFLGDRVLPEAYNEVLARADRPQPPRTSPLLYTGDAPQMNLIQNTNNPTADEATDRLLPATIGPLKSSGTSGINPLDYQHPIAAAFRGSERAGLLSTPVSRYFELVPDEDAEVALALPTGDPLLVTAAHGRGMVAVVATSATLDTVDAATSQPWTMLPAWPSFLPIVRELVAYGIGESRGHNARTVGELLDGTLPASWPENMIRVTRPDDRTDSVPVERTSGGAKWDYNSSDRPGVYTVAAEQGEKTLAEVAVNVPVSESDLTRIDATMLPSAFTVHTATTDLGDVSGELVTDTTLHRTLLYAVLALLLIEPIMAWAFAGRAA</sequence>
<dbReference type="InterPro" id="IPR024163">
    <property type="entry name" value="Aerotolerance_reg_N"/>
</dbReference>
<keyword evidence="1" id="KW-0472">Membrane</keyword>
<comment type="caution">
    <text evidence="5">The sequence shown here is derived from an EMBL/GenBank/DDBJ whole genome shotgun (WGS) entry which is preliminary data.</text>
</comment>
<keyword evidence="1" id="KW-1133">Transmembrane helix</keyword>
<feature type="domain" description="VWFA" evidence="4">
    <location>
        <begin position="86"/>
        <end position="195"/>
    </location>
</feature>
<feature type="transmembrane region" description="Helical" evidence="1">
    <location>
        <begin position="712"/>
        <end position="731"/>
    </location>
</feature>
<feature type="domain" description="CARDB" evidence="3">
    <location>
        <begin position="253"/>
        <end position="320"/>
    </location>
</feature>
<evidence type="ECO:0000256" key="1">
    <source>
        <dbReference type="SAM" id="Phobius"/>
    </source>
</evidence>
<dbReference type="CDD" id="cd00198">
    <property type="entry name" value="vWFA"/>
    <property type="match status" value="1"/>
</dbReference>
<proteinExistence type="predicted"/>
<name>A0A9X2JL13_9BACT</name>
<feature type="domain" description="Aerotolerance regulator N-terminal" evidence="2">
    <location>
        <begin position="4"/>
        <end position="69"/>
    </location>
</feature>
<dbReference type="PANTHER" id="PTHR37464">
    <property type="entry name" value="BLL2463 PROTEIN"/>
    <property type="match status" value="1"/>
</dbReference>
<evidence type="ECO:0000313" key="5">
    <source>
        <dbReference type="EMBL" id="MCO6047849.1"/>
    </source>
</evidence>
<dbReference type="InterPro" id="IPR011635">
    <property type="entry name" value="CARDB"/>
</dbReference>
<keyword evidence="1" id="KW-0812">Transmembrane</keyword>
<dbReference type="InterPro" id="IPR036465">
    <property type="entry name" value="vWFA_dom_sf"/>
</dbReference>
<dbReference type="SUPFAM" id="SSF52317">
    <property type="entry name" value="Class I glutamine amidotransferase-like"/>
    <property type="match status" value="1"/>
</dbReference>
<dbReference type="InterPro" id="IPR013783">
    <property type="entry name" value="Ig-like_fold"/>
</dbReference>
<dbReference type="AlphaFoldDB" id="A0A9X2JL13"/>
<evidence type="ECO:0000259" key="4">
    <source>
        <dbReference type="Pfam" id="PF13519"/>
    </source>
</evidence>
<dbReference type="SUPFAM" id="SSF53300">
    <property type="entry name" value="vWA-like"/>
    <property type="match status" value="1"/>
</dbReference>
<dbReference type="NCBIfam" id="TIGR02226">
    <property type="entry name" value="two_anch"/>
    <property type="match status" value="1"/>
</dbReference>
<reference evidence="5" key="1">
    <citation type="submission" date="2022-06" db="EMBL/GenBank/DDBJ databases">
        <title>Aeoliella straminimaris, a novel planctomycete from sediments.</title>
        <authorList>
            <person name="Vitorino I.R."/>
            <person name="Lage O.M."/>
        </authorList>
    </citation>
    <scope>NUCLEOTIDE SEQUENCE</scope>
    <source>
        <strain evidence="5">ICT_H6.2</strain>
    </source>
</reference>
<dbReference type="InterPro" id="IPR002035">
    <property type="entry name" value="VWF_A"/>
</dbReference>
<dbReference type="Gene3D" id="3.40.50.880">
    <property type="match status" value="1"/>
</dbReference>
<evidence type="ECO:0000259" key="2">
    <source>
        <dbReference type="Pfam" id="PF07584"/>
    </source>
</evidence>
<dbReference type="Pfam" id="PF13519">
    <property type="entry name" value="VWA_2"/>
    <property type="match status" value="1"/>
</dbReference>
<dbReference type="InterPro" id="IPR029062">
    <property type="entry name" value="Class_I_gatase-like"/>
</dbReference>
<organism evidence="5 6">
    <name type="scientific">Aeoliella straminimaris</name>
    <dbReference type="NCBI Taxonomy" id="2954799"/>
    <lineage>
        <taxon>Bacteria</taxon>
        <taxon>Pseudomonadati</taxon>
        <taxon>Planctomycetota</taxon>
        <taxon>Planctomycetia</taxon>
        <taxon>Pirellulales</taxon>
        <taxon>Lacipirellulaceae</taxon>
        <taxon>Aeoliella</taxon>
    </lineage>
</organism>
<dbReference type="CDD" id="cd03143">
    <property type="entry name" value="A4_beta-galactosidase_middle_domain"/>
    <property type="match status" value="1"/>
</dbReference>
<accession>A0A9X2JL13</accession>
<evidence type="ECO:0000259" key="3">
    <source>
        <dbReference type="Pfam" id="PF07705"/>
    </source>
</evidence>
<evidence type="ECO:0000313" key="6">
    <source>
        <dbReference type="Proteomes" id="UP001155241"/>
    </source>
</evidence>
<dbReference type="Pfam" id="PF07584">
    <property type="entry name" value="BatA"/>
    <property type="match status" value="1"/>
</dbReference>
<dbReference type="EMBL" id="JAMXLR010000092">
    <property type="protein sequence ID" value="MCO6047849.1"/>
    <property type="molecule type" value="Genomic_DNA"/>
</dbReference>
<dbReference type="Proteomes" id="UP001155241">
    <property type="component" value="Unassembled WGS sequence"/>
</dbReference>
<dbReference type="PANTHER" id="PTHR37464:SF1">
    <property type="entry name" value="BLL2463 PROTEIN"/>
    <property type="match status" value="1"/>
</dbReference>
<dbReference type="Pfam" id="PF07705">
    <property type="entry name" value="CARDB"/>
    <property type="match status" value="1"/>
</dbReference>